<name>A0A0J1B5M2_RHOIS</name>
<evidence type="ECO:0000313" key="2">
    <source>
        <dbReference type="Proteomes" id="UP000036367"/>
    </source>
</evidence>
<dbReference type="AlphaFoldDB" id="A0A0J1B5M2"/>
<evidence type="ECO:0000313" key="1">
    <source>
        <dbReference type="EMBL" id="KLU02125.1"/>
    </source>
</evidence>
<accession>A0A0J1B5M2</accession>
<comment type="caution">
    <text evidence="1">The sequence shown here is derived from an EMBL/GenBank/DDBJ whole genome shotgun (WGS) entry which is preliminary data.</text>
</comment>
<dbReference type="STRING" id="595434.RISK_005795"/>
<organism evidence="1 2">
    <name type="scientific">Rhodopirellula islandica</name>
    <dbReference type="NCBI Taxonomy" id="595434"/>
    <lineage>
        <taxon>Bacteria</taxon>
        <taxon>Pseudomonadati</taxon>
        <taxon>Planctomycetota</taxon>
        <taxon>Planctomycetia</taxon>
        <taxon>Pirellulales</taxon>
        <taxon>Pirellulaceae</taxon>
        <taxon>Rhodopirellula</taxon>
    </lineage>
</organism>
<protein>
    <submittedName>
        <fullName evidence="1">Uncharacterized protein</fullName>
    </submittedName>
</protein>
<dbReference type="PATRIC" id="fig|595434.4.peg.5501"/>
<dbReference type="EMBL" id="LECT01000045">
    <property type="protein sequence ID" value="KLU02125.1"/>
    <property type="molecule type" value="Genomic_DNA"/>
</dbReference>
<sequence>MKNDAGQHRPLPVPFGQAGTLPEPSAWELLVPRFRVLGRAGRIGVAPRAEGVPLFKCRARSSLRTPPAAEVVPFFFTLPLGGADRFGPGRVTRWIQC</sequence>
<gene>
    <name evidence="1" type="ORF">RISK_005795</name>
</gene>
<proteinExistence type="predicted"/>
<keyword evidence="2" id="KW-1185">Reference proteome</keyword>
<dbReference type="Proteomes" id="UP000036367">
    <property type="component" value="Unassembled WGS sequence"/>
</dbReference>
<reference evidence="1" key="1">
    <citation type="submission" date="2015-05" db="EMBL/GenBank/DDBJ databases">
        <title>Permanent draft genome of Rhodopirellula islandicus K833.</title>
        <authorList>
            <person name="Kizina J."/>
            <person name="Richter M."/>
            <person name="Glockner F.O."/>
            <person name="Harder J."/>
        </authorList>
    </citation>
    <scope>NUCLEOTIDE SEQUENCE [LARGE SCALE GENOMIC DNA]</scope>
    <source>
        <strain evidence="1">K833</strain>
    </source>
</reference>